<sequence length="450" mass="52158">MDTWLFYKRRQNEVAAADIRGQKLQQDLQSLEQREAELALMETEDKLSAAVAEKARASAEKGRRRSFIDATDRVHANRKEQIQKEERIQFKTSREIAAELEAKQAWMAIAEQVAAEVRSATLTWLDSAEAKVQIHKEANRIFETDGKWIRNELERDPDNAPARILPPNCRWQVFLEAPHGIVTRKLTKAFYLNTVTYEKYWCDEVVIEECEGIAREVIIQWRIDNALSRLNEKEAEWVLQRRQNIAAIRIQMMFRCRQARAVCQRIIRNAFIKRIDMSSGQIVYFNFTRPQDIRHRPPKFIGNDEPLLPIESSTWVYRQNLHESGYYERIDTGESSAGPPDHYILCTRCSVHFVTRRKTASGARYCIGCYASFRYADRRMSADNGEEDSGWTKMPVQPANCMVCRNSLADFVCQDCKHDATCTRCFNAIHTRLAKDKQHTTQSLVNRVAG</sequence>
<evidence type="ECO:0000313" key="3">
    <source>
        <dbReference type="Proteomes" id="UP001632037"/>
    </source>
</evidence>
<evidence type="ECO:0008006" key="4">
    <source>
        <dbReference type="Google" id="ProtNLM"/>
    </source>
</evidence>
<dbReference type="Proteomes" id="UP001632037">
    <property type="component" value="Unassembled WGS sequence"/>
</dbReference>
<evidence type="ECO:0000256" key="1">
    <source>
        <dbReference type="SAM" id="Coils"/>
    </source>
</evidence>
<organism evidence="2 3">
    <name type="scientific">Phytophthora oleae</name>
    <dbReference type="NCBI Taxonomy" id="2107226"/>
    <lineage>
        <taxon>Eukaryota</taxon>
        <taxon>Sar</taxon>
        <taxon>Stramenopiles</taxon>
        <taxon>Oomycota</taxon>
        <taxon>Peronosporomycetes</taxon>
        <taxon>Peronosporales</taxon>
        <taxon>Peronosporaceae</taxon>
        <taxon>Phytophthora</taxon>
    </lineage>
</organism>
<dbReference type="SUPFAM" id="SSF57845">
    <property type="entry name" value="B-box zinc-binding domain"/>
    <property type="match status" value="1"/>
</dbReference>
<evidence type="ECO:0000313" key="2">
    <source>
        <dbReference type="EMBL" id="KAL3665412.1"/>
    </source>
</evidence>
<protein>
    <recommendedName>
        <fullName evidence="4">RING-type domain-containing protein</fullName>
    </recommendedName>
</protein>
<keyword evidence="3" id="KW-1185">Reference proteome</keyword>
<accession>A0ABD3FG76</accession>
<comment type="caution">
    <text evidence="2">The sequence shown here is derived from an EMBL/GenBank/DDBJ whole genome shotgun (WGS) entry which is preliminary data.</text>
</comment>
<dbReference type="CDD" id="cd19757">
    <property type="entry name" value="Bbox1"/>
    <property type="match status" value="1"/>
</dbReference>
<proteinExistence type="predicted"/>
<gene>
    <name evidence="2" type="ORF">V7S43_009448</name>
</gene>
<dbReference type="EMBL" id="JBIMZQ010000020">
    <property type="protein sequence ID" value="KAL3665412.1"/>
    <property type="molecule type" value="Genomic_DNA"/>
</dbReference>
<dbReference type="AlphaFoldDB" id="A0ABD3FG76"/>
<name>A0ABD3FG76_9STRA</name>
<feature type="coiled-coil region" evidence="1">
    <location>
        <begin position="14"/>
        <end position="60"/>
    </location>
</feature>
<keyword evidence="1" id="KW-0175">Coiled coil</keyword>
<reference evidence="2 3" key="1">
    <citation type="submission" date="2024-09" db="EMBL/GenBank/DDBJ databases">
        <title>Genome sequencing and assembly of Phytophthora oleae, isolate VK10A, causative agent of rot of olive drupes.</title>
        <authorList>
            <person name="Conti Taguali S."/>
            <person name="Riolo M."/>
            <person name="La Spada F."/>
            <person name="Cacciola S.O."/>
            <person name="Dionisio G."/>
        </authorList>
    </citation>
    <scope>NUCLEOTIDE SEQUENCE [LARGE SCALE GENOMIC DNA]</scope>
    <source>
        <strain evidence="2 3">VK10A</strain>
    </source>
</reference>